<name>A0A5C7FPK8_9BACT</name>
<dbReference type="Pfam" id="PF25291">
    <property type="entry name" value="CGLA_C"/>
    <property type="match status" value="1"/>
</dbReference>
<feature type="domain" description="Lambda-carrageenase beta-propeller" evidence="3">
    <location>
        <begin position="46"/>
        <end position="362"/>
    </location>
</feature>
<dbReference type="OrthoDB" id="972537at2"/>
<reference evidence="4 5" key="1">
    <citation type="submission" date="2019-08" db="EMBL/GenBank/DDBJ databases">
        <title>Lewinella sp. strain SSH13 Genome sequencing and assembly.</title>
        <authorList>
            <person name="Kim I."/>
        </authorList>
    </citation>
    <scope>NUCLEOTIDE SEQUENCE [LARGE SCALE GENOMIC DNA]</scope>
    <source>
        <strain evidence="4 5">SSH13</strain>
    </source>
</reference>
<feature type="domain" description="Lambda-carrageenase middle" evidence="1">
    <location>
        <begin position="455"/>
        <end position="825"/>
    </location>
</feature>
<dbReference type="Pfam" id="PF25290">
    <property type="entry name" value="CGLA_M"/>
    <property type="match status" value="1"/>
</dbReference>
<dbReference type="Proteomes" id="UP000321907">
    <property type="component" value="Unassembled WGS sequence"/>
</dbReference>
<keyword evidence="5" id="KW-1185">Reference proteome</keyword>
<accession>A0A5C7FPK8</accession>
<gene>
    <name evidence="4" type="ORF">FUA23_19420</name>
</gene>
<protein>
    <submittedName>
        <fullName evidence="4">T9SS type A sorting domain-containing protein</fullName>
    </submittedName>
</protein>
<dbReference type="InterPro" id="IPR015943">
    <property type="entry name" value="WD40/YVTN_repeat-like_dom_sf"/>
</dbReference>
<evidence type="ECO:0000259" key="1">
    <source>
        <dbReference type="Pfam" id="PF25290"/>
    </source>
</evidence>
<dbReference type="InterPro" id="IPR026444">
    <property type="entry name" value="Secre_tail"/>
</dbReference>
<sequence>MQPYFFLSLLYFLCITPLFPQGAIRSFDTGYTVTKVRTAEDHNGTYLIASTHEGTILAMSYDGTIRWKNELSGFVNHDVFCRDLDGDGKDEVLVANANGTLYCLNEAGEERWTFRQNDAPMYAVCALKYGDETVVACGGYDQNLYYLSAEGELMKTLAAADYSVTRSFGSAAPAGARENHITNFLRVYPQADGTEDLLMHGANNSLQVKGDLYFFEALATTPYKTVQLDNDKPIGDLRVTKYFGAGNEEILLGNSTLDNKQQAHRFKPATDEHATCELQNRRRDLAGFGYRVTQNALLPVGTGYRYLVLTGPSIMLLHPDFDVEQGEIISSSYSYNDLHHDHKNRLIILASSQSGGSAVHFIDYSNPDWKTAYRDLQPPGKIQELLANARAMRSDLTNFTAPAWERAPKPVYFVSDLATNTDAGIAGTIEELEENYDSPRFTGYKSMNQAQAPEDWSRDTMSNEFYRTRRDSRRNYNLTAQGVKDILFPIYDRFGSMGTWGGHGNDPYFFSLPLLKEIIDYADGRKTILIFPELENNTSDFSYVLDNHFYPLAEYGQTRNLQIHLRNKHVFWFGPAYEPHWSRLASGEFADVFVPSMEETSGKTQDMSFSGRMGYWLGGSVNQWGTRAVPDNASYDRLRQFSDQRLPNHFLRQLVYTISSGATHLNNFPVNREYLGLVWELIAKGALYVPERGELLSLSPVHLSMSPHPDEYFVANGTEVKWLTKYDEATEADNKLVFSRLNGSWPGAPVTEWDFSRYAANETERRLNFIPSYNNGLVLITPVQEGALAVNDVPRGKLIDKLHPLYRGIMQEFITDGRDYLSADGTVRYPAETYFSTVEKAIEDAAQELPLTVDGDVGWVVAQTAPNHLRLTIVDGGYLNPTAKKATVRFHTAIPVSMTDLLDGTTYDLSNPGAVEVNIPTGMFRFIDIEISSLTSTSAAVSTPSGSKLYPNPGGEFIRLASTFPQGTYEVTDLSGRSLSSGEITHGTASISLAGLPAAVYIIRLRNQSGSLEETLKFIKK</sequence>
<feature type="domain" description="Lambda-carrageenase C-terminal" evidence="2">
    <location>
        <begin position="852"/>
        <end position="930"/>
    </location>
</feature>
<dbReference type="InterPro" id="IPR057421">
    <property type="entry name" value="CGLA_M"/>
</dbReference>
<dbReference type="NCBIfam" id="TIGR04183">
    <property type="entry name" value="Por_Secre_tail"/>
    <property type="match status" value="1"/>
</dbReference>
<dbReference type="EMBL" id="VOXD01000039">
    <property type="protein sequence ID" value="TXF86675.1"/>
    <property type="molecule type" value="Genomic_DNA"/>
</dbReference>
<evidence type="ECO:0000313" key="4">
    <source>
        <dbReference type="EMBL" id="TXF86675.1"/>
    </source>
</evidence>
<evidence type="ECO:0000259" key="3">
    <source>
        <dbReference type="Pfam" id="PF25292"/>
    </source>
</evidence>
<dbReference type="AlphaFoldDB" id="A0A5C7FPK8"/>
<dbReference type="Pfam" id="PF25292">
    <property type="entry name" value="Beta-prop_CGLA"/>
    <property type="match status" value="1"/>
</dbReference>
<dbReference type="Gene3D" id="2.130.10.10">
    <property type="entry name" value="YVTN repeat-like/Quinoprotein amine dehydrogenase"/>
    <property type="match status" value="1"/>
</dbReference>
<organism evidence="4 5">
    <name type="scientific">Neolewinella aurantiaca</name>
    <dbReference type="NCBI Taxonomy" id="2602767"/>
    <lineage>
        <taxon>Bacteria</taxon>
        <taxon>Pseudomonadati</taxon>
        <taxon>Bacteroidota</taxon>
        <taxon>Saprospiria</taxon>
        <taxon>Saprospirales</taxon>
        <taxon>Lewinellaceae</taxon>
        <taxon>Neolewinella</taxon>
    </lineage>
</organism>
<comment type="caution">
    <text evidence="4">The sequence shown here is derived from an EMBL/GenBank/DDBJ whole genome shotgun (WGS) entry which is preliminary data.</text>
</comment>
<dbReference type="SUPFAM" id="SSF50998">
    <property type="entry name" value="Quinoprotein alcohol dehydrogenase-like"/>
    <property type="match status" value="1"/>
</dbReference>
<dbReference type="InterPro" id="IPR057420">
    <property type="entry name" value="Beta-prop_CGLA"/>
</dbReference>
<evidence type="ECO:0000259" key="2">
    <source>
        <dbReference type="Pfam" id="PF25291"/>
    </source>
</evidence>
<proteinExistence type="predicted"/>
<dbReference type="InterPro" id="IPR011047">
    <property type="entry name" value="Quinoprotein_ADH-like_sf"/>
</dbReference>
<evidence type="ECO:0000313" key="5">
    <source>
        <dbReference type="Proteomes" id="UP000321907"/>
    </source>
</evidence>
<dbReference type="InterPro" id="IPR057422">
    <property type="entry name" value="CGLA_C"/>
</dbReference>
<dbReference type="RefSeq" id="WP_147932437.1">
    <property type="nucleotide sequence ID" value="NZ_VOXD01000039.1"/>
</dbReference>